<dbReference type="Gene3D" id="3.60.90.10">
    <property type="entry name" value="S-adenosylmethionine decarboxylase"/>
    <property type="match status" value="1"/>
</dbReference>
<dbReference type="InterPro" id="IPR003826">
    <property type="entry name" value="AdoMetDC_fam_prok"/>
</dbReference>
<evidence type="ECO:0000256" key="3">
    <source>
        <dbReference type="ARBA" id="ARBA00022793"/>
    </source>
</evidence>
<keyword evidence="3" id="KW-0210">Decarboxylase</keyword>
<comment type="cofactor">
    <cofactor evidence="1">
        <name>pyruvate</name>
        <dbReference type="ChEBI" id="CHEBI:15361"/>
    </cofactor>
</comment>
<keyword evidence="2" id="KW-0949">S-adenosyl-L-methionine</keyword>
<evidence type="ECO:0000256" key="7">
    <source>
        <dbReference type="ARBA" id="ARBA00023145"/>
    </source>
</evidence>
<evidence type="ECO:0000313" key="12">
    <source>
        <dbReference type="Proteomes" id="UP001324634"/>
    </source>
</evidence>
<evidence type="ECO:0000313" key="11">
    <source>
        <dbReference type="EMBL" id="WPU66392.1"/>
    </source>
</evidence>
<protein>
    <submittedName>
        <fullName evidence="11">S-adenosylmethionine decarboxylase</fullName>
        <ecNumber evidence="11">4.1.1.50</ecNumber>
    </submittedName>
</protein>
<reference evidence="11 12" key="1">
    <citation type="submission" date="2023-11" db="EMBL/GenBank/DDBJ databases">
        <title>Peredibacter starrii A3.12.</title>
        <authorList>
            <person name="Mitchell R.J."/>
        </authorList>
    </citation>
    <scope>NUCLEOTIDE SEQUENCE [LARGE SCALE GENOMIC DNA]</scope>
    <source>
        <strain evidence="11 12">A3.12</strain>
    </source>
</reference>
<keyword evidence="10" id="KW-0670">Pyruvate</keyword>
<accession>A0AAX4HSY8</accession>
<dbReference type="RefSeq" id="WP_321398552.1">
    <property type="nucleotide sequence ID" value="NZ_CP139487.1"/>
</dbReference>
<dbReference type="EMBL" id="CP139487">
    <property type="protein sequence ID" value="WPU66392.1"/>
    <property type="molecule type" value="Genomic_DNA"/>
</dbReference>
<dbReference type="AlphaFoldDB" id="A0AAX4HSY8"/>
<evidence type="ECO:0000256" key="9">
    <source>
        <dbReference type="ARBA" id="ARBA00023270"/>
    </source>
</evidence>
<dbReference type="EC" id="4.1.1.50" evidence="11"/>
<evidence type="ECO:0000256" key="10">
    <source>
        <dbReference type="ARBA" id="ARBA00023317"/>
    </source>
</evidence>
<dbReference type="SUPFAM" id="SSF56276">
    <property type="entry name" value="S-adenosylmethionine decarboxylase"/>
    <property type="match status" value="1"/>
</dbReference>
<dbReference type="GO" id="GO:0005829">
    <property type="term" value="C:cytosol"/>
    <property type="evidence" value="ECO:0007669"/>
    <property type="project" value="TreeGrafter"/>
</dbReference>
<dbReference type="GO" id="GO:0008295">
    <property type="term" value="P:spermidine biosynthetic process"/>
    <property type="evidence" value="ECO:0007669"/>
    <property type="project" value="UniProtKB-KW"/>
</dbReference>
<evidence type="ECO:0000256" key="6">
    <source>
        <dbReference type="ARBA" id="ARBA00023115"/>
    </source>
</evidence>
<dbReference type="KEGG" id="psti:SOO65_06505"/>
<keyword evidence="6" id="KW-0620">Polyamine biosynthesis</keyword>
<evidence type="ECO:0000256" key="8">
    <source>
        <dbReference type="ARBA" id="ARBA00023239"/>
    </source>
</evidence>
<evidence type="ECO:0000256" key="1">
    <source>
        <dbReference type="ARBA" id="ARBA00001928"/>
    </source>
</evidence>
<sequence length="258" mass="29874">MNNMQETIKLSGFNNLTKILSFNFYDFCIAMNEQQKQDYINYIHTKYSAKNIGLIARKVCEIIEANILSETVQDYEPVGASTMTLMSDIKGGGNWEVGPQGQAAVKMHLDKSHITTHTYPDASDPEGICTFRLDLDVATCGEIIPLRALNYMFEVFECDVVYIDYVVRGYTRLENGKKIYNDHYFNSIQDFIKPETLELYKYRQDLNLANDNIWQTKLMIKPMGPENYLLDPNDRNHPDIDHKMALLKDEMKEVFHLN</sequence>
<evidence type="ECO:0000256" key="2">
    <source>
        <dbReference type="ARBA" id="ARBA00022691"/>
    </source>
</evidence>
<dbReference type="PANTHER" id="PTHR33866:SF1">
    <property type="entry name" value="S-ADENOSYLMETHIONINE DECARBOXYLASE PROENZYME"/>
    <property type="match status" value="1"/>
</dbReference>
<dbReference type="GO" id="GO:0004014">
    <property type="term" value="F:adenosylmethionine decarboxylase activity"/>
    <property type="evidence" value="ECO:0007669"/>
    <property type="project" value="UniProtKB-EC"/>
</dbReference>
<dbReference type="HAMAP" id="MF_00465">
    <property type="entry name" value="AdoMetDC_2"/>
    <property type="match status" value="1"/>
</dbReference>
<keyword evidence="8 11" id="KW-0456">Lyase</keyword>
<keyword evidence="12" id="KW-1185">Reference proteome</keyword>
<evidence type="ECO:0000256" key="4">
    <source>
        <dbReference type="ARBA" id="ARBA00022813"/>
    </source>
</evidence>
<keyword evidence="7" id="KW-0865">Zymogen</keyword>
<dbReference type="InterPro" id="IPR016067">
    <property type="entry name" value="S-AdoMet_deCO2ase_core"/>
</dbReference>
<dbReference type="PANTHER" id="PTHR33866">
    <property type="entry name" value="S-ADENOSYLMETHIONINE DECARBOXYLASE PROENZYME"/>
    <property type="match status" value="1"/>
</dbReference>
<keyword evidence="5" id="KW-0745">Spermidine biosynthesis</keyword>
<name>A0AAX4HSY8_9BACT</name>
<dbReference type="Pfam" id="PF02675">
    <property type="entry name" value="AdoMet_dc"/>
    <property type="match status" value="1"/>
</dbReference>
<organism evidence="11 12">
    <name type="scientific">Peredibacter starrii</name>
    <dbReference type="NCBI Taxonomy" id="28202"/>
    <lineage>
        <taxon>Bacteria</taxon>
        <taxon>Pseudomonadati</taxon>
        <taxon>Bdellovibrionota</taxon>
        <taxon>Bacteriovoracia</taxon>
        <taxon>Bacteriovoracales</taxon>
        <taxon>Bacteriovoracaceae</taxon>
        <taxon>Peredibacter</taxon>
    </lineage>
</organism>
<dbReference type="InterPro" id="IPR009165">
    <property type="entry name" value="S-AdoMet_deCO2ase_bac"/>
</dbReference>
<keyword evidence="4" id="KW-0068">Autocatalytic cleavage</keyword>
<proteinExistence type="inferred from homology"/>
<evidence type="ECO:0000256" key="5">
    <source>
        <dbReference type="ARBA" id="ARBA00023066"/>
    </source>
</evidence>
<dbReference type="Proteomes" id="UP001324634">
    <property type="component" value="Chromosome"/>
</dbReference>
<keyword evidence="9" id="KW-0704">Schiff base</keyword>
<gene>
    <name evidence="11" type="ORF">SOO65_06505</name>
</gene>